<dbReference type="Proteomes" id="UP000632222">
    <property type="component" value="Unassembled WGS sequence"/>
</dbReference>
<proteinExistence type="predicted"/>
<keyword evidence="2" id="KW-1185">Reference proteome</keyword>
<evidence type="ECO:0008006" key="3">
    <source>
        <dbReference type="Google" id="ProtNLM"/>
    </source>
</evidence>
<evidence type="ECO:0000313" key="1">
    <source>
        <dbReference type="EMBL" id="GGJ54302.1"/>
    </source>
</evidence>
<name>A0ABQ2DE22_9DEIO</name>
<dbReference type="InterPro" id="IPR016169">
    <property type="entry name" value="FAD-bd_PCMH_sub2"/>
</dbReference>
<accession>A0ABQ2DE22</accession>
<protein>
    <recommendedName>
        <fullName evidence="3">FAD-binding PCMH-type domain-containing protein</fullName>
    </recommendedName>
</protein>
<dbReference type="EMBL" id="BMOD01000029">
    <property type="protein sequence ID" value="GGJ54302.1"/>
    <property type="molecule type" value="Genomic_DNA"/>
</dbReference>
<gene>
    <name evidence="1" type="ORF">GCM10008938_45500</name>
</gene>
<reference evidence="2" key="1">
    <citation type="journal article" date="2019" name="Int. J. Syst. Evol. Microbiol.">
        <title>The Global Catalogue of Microorganisms (GCM) 10K type strain sequencing project: providing services to taxonomists for standard genome sequencing and annotation.</title>
        <authorList>
            <consortium name="The Broad Institute Genomics Platform"/>
            <consortium name="The Broad Institute Genome Sequencing Center for Infectious Disease"/>
            <person name="Wu L."/>
            <person name="Ma J."/>
        </authorList>
    </citation>
    <scope>NUCLEOTIDE SEQUENCE [LARGE SCALE GENOMIC DNA]</scope>
    <source>
        <strain evidence="2">JCM 14370</strain>
    </source>
</reference>
<dbReference type="Gene3D" id="3.30.465.10">
    <property type="match status" value="1"/>
</dbReference>
<evidence type="ECO:0000313" key="2">
    <source>
        <dbReference type="Proteomes" id="UP000632222"/>
    </source>
</evidence>
<organism evidence="1 2">
    <name type="scientific">Deinococcus roseus</name>
    <dbReference type="NCBI Taxonomy" id="392414"/>
    <lineage>
        <taxon>Bacteria</taxon>
        <taxon>Thermotogati</taxon>
        <taxon>Deinococcota</taxon>
        <taxon>Deinococci</taxon>
        <taxon>Deinococcales</taxon>
        <taxon>Deinococcaceae</taxon>
        <taxon>Deinococcus</taxon>
    </lineage>
</organism>
<comment type="caution">
    <text evidence="1">The sequence shown here is derived from an EMBL/GenBank/DDBJ whole genome shotgun (WGS) entry which is preliminary data.</text>
</comment>
<sequence>MIEAMKLELEDLLLVVNATENLQDIHQHLPEGVRLRAAKVNLTLGECLARGGFGELNANPFRHEVLGLTYLSEVGAVETGGIVVKNVSGYDLTRLVIGSGKQAFQSANLRLRPEPTSKLYRTTAQVSFAELKQQGWAYAWKTMQHTYVEGDQVEGDQDVPAGFEQVVYCTDVPTEDVRGPLGLQPVQNDLTLRVLDALKLKSQA</sequence>